<dbReference type="AlphaFoldDB" id="A0A1H6T6Y8"/>
<reference evidence="1 2" key="1">
    <citation type="submission" date="2016-10" db="EMBL/GenBank/DDBJ databases">
        <authorList>
            <person name="de Groot N.N."/>
        </authorList>
    </citation>
    <scope>NUCLEOTIDE SEQUENCE [LARGE SCALE GENOMIC DNA]</scope>
    <source>
        <strain evidence="1 2">DSM 26515</strain>
    </source>
</reference>
<gene>
    <name evidence="1" type="ORF">SAMN04487997_1577</name>
</gene>
<dbReference type="RefSeq" id="WP_175483689.1">
    <property type="nucleotide sequence ID" value="NZ_FNYC01000002.1"/>
</dbReference>
<dbReference type="Proteomes" id="UP000199420">
    <property type="component" value="Unassembled WGS sequence"/>
</dbReference>
<dbReference type="EMBL" id="FNYC01000002">
    <property type="protein sequence ID" value="SEI72005.1"/>
    <property type="molecule type" value="Genomic_DNA"/>
</dbReference>
<evidence type="ECO:0000313" key="2">
    <source>
        <dbReference type="Proteomes" id="UP000199420"/>
    </source>
</evidence>
<keyword evidence="2" id="KW-1185">Reference proteome</keyword>
<name>A0A1H6T6Y8_9GAMM</name>
<dbReference type="STRING" id="529704.SAMN02927913_1492"/>
<proteinExistence type="predicted"/>
<organism evidence="1 2">
    <name type="scientific">Frateuria terrea</name>
    <dbReference type="NCBI Taxonomy" id="529704"/>
    <lineage>
        <taxon>Bacteria</taxon>
        <taxon>Pseudomonadati</taxon>
        <taxon>Pseudomonadota</taxon>
        <taxon>Gammaproteobacteria</taxon>
        <taxon>Lysobacterales</taxon>
        <taxon>Rhodanobacteraceae</taxon>
        <taxon>Frateuria</taxon>
    </lineage>
</organism>
<protein>
    <submittedName>
        <fullName evidence="1">Uncharacterized protein</fullName>
    </submittedName>
</protein>
<evidence type="ECO:0000313" key="1">
    <source>
        <dbReference type="EMBL" id="SEI72005.1"/>
    </source>
</evidence>
<accession>A0A1H6T6Y8</accession>
<sequence>MHPILHRVASAYGPLASRNRLVEGPHTLPATSPPPPRRMTLVALLGVLLRRRA</sequence>